<dbReference type="GO" id="GO:0016740">
    <property type="term" value="F:transferase activity"/>
    <property type="evidence" value="ECO:0007669"/>
    <property type="project" value="UniProtKB-KW"/>
</dbReference>
<evidence type="ECO:0000256" key="9">
    <source>
        <dbReference type="ARBA" id="ARBA00023004"/>
    </source>
</evidence>
<sequence>MTACRFPHPLRAISATSAAILALAAASAMAQDLKPLTVVLSYVPNVENFGALYAKEMGFFEQAGLDVTLIPGGQGIDQIQMVSAGMAQLGMTGADSVVAAVDKGADLKVIAAQFQTSPVAMTCREDSGITEPSMIAGKRLGVKQAAQVYAESFLAKNDVDIADVETTTIGNSDVSTIIAGAVDCMITTFAVNEPRLIENAGVPVTVLPLGDWGMNSQSGSWIVTGEFLSDPENAQTLVAYLEAEARAWDVYFDDPEAAAQFIVEGNFNDGLDLDQQTYQAVHQADYMLSDLTAENGILWLDPDVWDETVQNAFEAGAASSVIDPESFTTTEILEAAQLPMR</sequence>
<keyword evidence="7" id="KW-0663">Pyridoxal phosphate</keyword>
<dbReference type="Pfam" id="PF09084">
    <property type="entry name" value="NMT1"/>
    <property type="match status" value="1"/>
</dbReference>
<dbReference type="SUPFAM" id="SSF53850">
    <property type="entry name" value="Periplasmic binding protein-like II"/>
    <property type="match status" value="1"/>
</dbReference>
<reference evidence="14 15" key="1">
    <citation type="journal article" date="2012" name="J. Bacteriol.">
        <title>Complete genome sequence of Pelagibacterium halotolerans B2T.</title>
        <authorList>
            <person name="Huo Y.Y."/>
            <person name="Cheng H."/>
            <person name="Han X.F."/>
            <person name="Jiang X.W."/>
            <person name="Sun C."/>
            <person name="Zhang X.Q."/>
            <person name="Zhu X.F."/>
            <person name="Liu Y.F."/>
            <person name="Li P.F."/>
            <person name="Ni P.X."/>
            <person name="Wu M."/>
        </authorList>
    </citation>
    <scope>NUCLEOTIDE SEQUENCE [LARGE SCALE GENOMIC DNA]</scope>
    <source>
        <strain evidence="15">DSM 22347 / JCM 15775 / CGMCC 1.7692 / B2</strain>
    </source>
</reference>
<organism evidence="14 15">
    <name type="scientific">Pelagibacterium halotolerans (strain DSM 22347 / JCM 15775 / CGMCC 1.7692 / B2)</name>
    <dbReference type="NCBI Taxonomy" id="1082931"/>
    <lineage>
        <taxon>Bacteria</taxon>
        <taxon>Pseudomonadati</taxon>
        <taxon>Pseudomonadota</taxon>
        <taxon>Alphaproteobacteria</taxon>
        <taxon>Hyphomicrobiales</taxon>
        <taxon>Devosiaceae</taxon>
        <taxon>Pelagibacterium</taxon>
    </lineage>
</organism>
<feature type="signal peptide" evidence="12">
    <location>
        <begin position="1"/>
        <end position="30"/>
    </location>
</feature>
<evidence type="ECO:0000313" key="15">
    <source>
        <dbReference type="Proteomes" id="UP000008850"/>
    </source>
</evidence>
<keyword evidence="8" id="KW-0784">Thiamine biosynthesis</keyword>
<comment type="catalytic activity">
    <reaction evidence="11">
        <text>N(6)-(pyridoxal phosphate)-L-lysyl-[4-amino-5-hydroxymethyl-2-methylpyrimidine phosphate synthase] + L-histidyl-[4-amino-5-hydroxymethyl-2-methylpyrimidine phosphate synthase] + 2 Fe(3+) + 4 H2O = L-lysyl-[4-amino-5-hydroxymethyl-2-methylpyrimidine phosphate synthase] + (2S)-2-amino-5-hydroxy-4-oxopentanoyl-[4-amino-5-hydroxymethyl-2-methylpyrimidine phosphate synthase] + 4-amino-2-methyl-5-(phosphooxymethyl)pyrimidine + 3-oxopropanoate + 2 Fe(2+) + 2 H(+)</text>
        <dbReference type="Rhea" id="RHEA:65756"/>
        <dbReference type="Rhea" id="RHEA-COMP:16892"/>
        <dbReference type="Rhea" id="RHEA-COMP:16893"/>
        <dbReference type="Rhea" id="RHEA-COMP:16894"/>
        <dbReference type="Rhea" id="RHEA-COMP:16895"/>
        <dbReference type="ChEBI" id="CHEBI:15377"/>
        <dbReference type="ChEBI" id="CHEBI:15378"/>
        <dbReference type="ChEBI" id="CHEBI:29033"/>
        <dbReference type="ChEBI" id="CHEBI:29034"/>
        <dbReference type="ChEBI" id="CHEBI:29969"/>
        <dbReference type="ChEBI" id="CHEBI:29979"/>
        <dbReference type="ChEBI" id="CHEBI:33190"/>
        <dbReference type="ChEBI" id="CHEBI:58354"/>
        <dbReference type="ChEBI" id="CHEBI:143915"/>
        <dbReference type="ChEBI" id="CHEBI:157692"/>
    </reaction>
    <physiologicalReaction direction="left-to-right" evidence="11">
        <dbReference type="Rhea" id="RHEA:65757"/>
    </physiologicalReaction>
</comment>
<comment type="similarity">
    <text evidence="3">Belongs to the NMT1/THI5 family.</text>
</comment>
<comment type="subunit">
    <text evidence="4">Homodimer.</text>
</comment>
<dbReference type="eggNOG" id="COG0715">
    <property type="taxonomic scope" value="Bacteria"/>
</dbReference>
<name>G4REP5_PELHB</name>
<evidence type="ECO:0000256" key="6">
    <source>
        <dbReference type="ARBA" id="ARBA00022723"/>
    </source>
</evidence>
<dbReference type="EMBL" id="CP003075">
    <property type="protein sequence ID" value="AEQ50895.1"/>
    <property type="molecule type" value="Genomic_DNA"/>
</dbReference>
<evidence type="ECO:0000259" key="13">
    <source>
        <dbReference type="Pfam" id="PF09084"/>
    </source>
</evidence>
<dbReference type="PANTHER" id="PTHR31528:SF1">
    <property type="entry name" value="4-AMINO-5-HYDROXYMETHYL-2-METHYLPYRIMIDINE PHOSPHATE SYNTHASE THI11-RELATED"/>
    <property type="match status" value="1"/>
</dbReference>
<dbReference type="RefSeq" id="WP_014130044.1">
    <property type="nucleotide sequence ID" value="NC_016078.1"/>
</dbReference>
<dbReference type="AlphaFoldDB" id="G4REP5"/>
<evidence type="ECO:0000256" key="3">
    <source>
        <dbReference type="ARBA" id="ARBA00009406"/>
    </source>
</evidence>
<accession>G4REP5</accession>
<evidence type="ECO:0000256" key="4">
    <source>
        <dbReference type="ARBA" id="ARBA00011738"/>
    </source>
</evidence>
<evidence type="ECO:0000313" key="14">
    <source>
        <dbReference type="EMBL" id="AEQ50895.1"/>
    </source>
</evidence>
<evidence type="ECO:0000256" key="7">
    <source>
        <dbReference type="ARBA" id="ARBA00022898"/>
    </source>
</evidence>
<comment type="function">
    <text evidence="1">Responsible for the formation of the pyrimidine heterocycle in the thiamine biosynthesis pathway. Catalyzes the formation of hydroxymethylpyrimidine phosphate (HMP-P) from histidine and pyridoxal phosphate (PLP). The protein uses PLP and the active site histidine to form HMP-P, generating an inactive enzyme. The enzyme can only undergo a single turnover, which suggests it is a suicide enzyme.</text>
</comment>
<comment type="pathway">
    <text evidence="2">Cofactor biosynthesis; thiamine diphosphate biosynthesis.</text>
</comment>
<keyword evidence="5" id="KW-0808">Transferase</keyword>
<dbReference type="STRING" id="1082931.KKY_856"/>
<dbReference type="InterPro" id="IPR027939">
    <property type="entry name" value="NMT1/THI5"/>
</dbReference>
<dbReference type="Proteomes" id="UP000008850">
    <property type="component" value="Chromosome"/>
</dbReference>
<dbReference type="Gene3D" id="3.40.190.10">
    <property type="entry name" value="Periplasmic binding protein-like II"/>
    <property type="match status" value="2"/>
</dbReference>
<gene>
    <name evidence="14" type="ordered locus">KKY_856</name>
</gene>
<dbReference type="KEGG" id="phl:KKY_856"/>
<evidence type="ECO:0000256" key="12">
    <source>
        <dbReference type="SAM" id="SignalP"/>
    </source>
</evidence>
<dbReference type="InterPro" id="IPR015168">
    <property type="entry name" value="SsuA/THI5"/>
</dbReference>
<evidence type="ECO:0000256" key="8">
    <source>
        <dbReference type="ARBA" id="ARBA00022977"/>
    </source>
</evidence>
<feature type="domain" description="SsuA/THI5-like" evidence="13">
    <location>
        <begin position="49"/>
        <end position="258"/>
    </location>
</feature>
<keyword evidence="15" id="KW-1185">Reference proteome</keyword>
<dbReference type="HOGENOM" id="CLU_028871_1_3_5"/>
<dbReference type="PANTHER" id="PTHR31528">
    <property type="entry name" value="4-AMINO-5-HYDROXYMETHYL-2-METHYLPYRIMIDINE PHOSPHATE SYNTHASE THI11-RELATED"/>
    <property type="match status" value="1"/>
</dbReference>
<feature type="chain" id="PRO_5003468188" description="Thiamine pyrimidine synthase" evidence="12">
    <location>
        <begin position="31"/>
        <end position="341"/>
    </location>
</feature>
<evidence type="ECO:0000256" key="5">
    <source>
        <dbReference type="ARBA" id="ARBA00022679"/>
    </source>
</evidence>
<evidence type="ECO:0000256" key="2">
    <source>
        <dbReference type="ARBA" id="ARBA00004948"/>
    </source>
</evidence>
<dbReference type="GO" id="GO:0046872">
    <property type="term" value="F:metal ion binding"/>
    <property type="evidence" value="ECO:0007669"/>
    <property type="project" value="UniProtKB-KW"/>
</dbReference>
<keyword evidence="6" id="KW-0479">Metal-binding</keyword>
<evidence type="ECO:0000256" key="1">
    <source>
        <dbReference type="ARBA" id="ARBA00003469"/>
    </source>
</evidence>
<keyword evidence="12" id="KW-0732">Signal</keyword>
<evidence type="ECO:0000256" key="10">
    <source>
        <dbReference type="ARBA" id="ARBA00033171"/>
    </source>
</evidence>
<evidence type="ECO:0000256" key="11">
    <source>
        <dbReference type="ARBA" id="ARBA00048179"/>
    </source>
</evidence>
<proteinExistence type="inferred from homology"/>
<protein>
    <recommendedName>
        <fullName evidence="10">Thiamine pyrimidine synthase</fullName>
    </recommendedName>
</protein>
<dbReference type="GO" id="GO:0009228">
    <property type="term" value="P:thiamine biosynthetic process"/>
    <property type="evidence" value="ECO:0007669"/>
    <property type="project" value="UniProtKB-KW"/>
</dbReference>
<keyword evidence="9" id="KW-0408">Iron</keyword>